<dbReference type="Pfam" id="PF09729">
    <property type="entry name" value="Gti1_Pac2"/>
    <property type="match status" value="1"/>
</dbReference>
<dbReference type="EMBL" id="KV453926">
    <property type="protein sequence ID" value="ODV75266.1"/>
    <property type="molecule type" value="Genomic_DNA"/>
</dbReference>
<dbReference type="AlphaFoldDB" id="A0A0H5C3G1"/>
<protein>
    <submittedName>
        <fullName evidence="2">Pac2 protein</fullName>
    </submittedName>
</protein>
<dbReference type="OrthoDB" id="5572844at2759"/>
<evidence type="ECO:0000256" key="1">
    <source>
        <dbReference type="SAM" id="MobiDB-lite"/>
    </source>
</evidence>
<sequence length="324" mass="36408">MESYTGVVQTAHDALILLEASRLGYIPRIKRRLKEEDRRRIQPGHVYIWNEREAKMRRWTDGRSWSASRVTGSFLTYREMETKEDICSSFKYKADGFIKQSFSITTMQGDKLHLIAYTTTKNFSAAKFHNRYPTKDPKLKDIVIPQSIYPQADSLISMSFSTFSQSRACRYVGNTRSSVSSVSSLSSVSSNSPVSSPLNSTSPESPLSLPQPASAITSDSAASAEQQQPQTKQQQQHHHQKNALENTSAYSNSNLHVIPRTMVSLPLLQLPPLSISTPTPGNYHQHGSPGVVAQVELSILAQRKMRLHRDDDMALRHLDKLSFK</sequence>
<evidence type="ECO:0000313" key="2">
    <source>
        <dbReference type="EMBL" id="CEP22421.1"/>
    </source>
</evidence>
<feature type="compositionally biased region" description="Low complexity" evidence="1">
    <location>
        <begin position="182"/>
        <end position="200"/>
    </location>
</feature>
<dbReference type="PANTHER" id="PTHR28027:SF1">
    <property type="entry name" value="CAMP INDEPENDENT REGULATORY PROTEIN (AFU_ORTHOLOGUE AFUA_3G09640)"/>
    <property type="match status" value="1"/>
</dbReference>
<dbReference type="InterPro" id="IPR018608">
    <property type="entry name" value="Gti1/Pac2"/>
</dbReference>
<dbReference type="OMA" id="IGFPTHT"/>
<evidence type="ECO:0000313" key="4">
    <source>
        <dbReference type="Proteomes" id="UP000038830"/>
    </source>
</evidence>
<name>A0A0H5C3G1_CYBJN</name>
<organism evidence="2 4">
    <name type="scientific">Cyberlindnera jadinii (strain ATCC 18201 / CBS 1600 / BCRC 20928 / JCM 3617 / NBRC 0987 / NRRL Y-1542)</name>
    <name type="common">Torula yeast</name>
    <name type="synonym">Candida utilis</name>
    <dbReference type="NCBI Taxonomy" id="983966"/>
    <lineage>
        <taxon>Eukaryota</taxon>
        <taxon>Fungi</taxon>
        <taxon>Dikarya</taxon>
        <taxon>Ascomycota</taxon>
        <taxon>Saccharomycotina</taxon>
        <taxon>Saccharomycetes</taxon>
        <taxon>Phaffomycetales</taxon>
        <taxon>Phaffomycetaceae</taxon>
        <taxon>Cyberlindnera</taxon>
    </lineage>
</organism>
<accession>A0A0H5C3G1</accession>
<keyword evidence="5" id="KW-1185">Reference proteome</keyword>
<reference evidence="3 5" key="3">
    <citation type="journal article" date="2016" name="Proc. Natl. Acad. Sci. U.S.A.">
        <title>Comparative genomics of biotechnologically important yeasts.</title>
        <authorList>
            <person name="Riley R."/>
            <person name="Haridas S."/>
            <person name="Wolfe K.H."/>
            <person name="Lopes M.R."/>
            <person name="Hittinger C.T."/>
            <person name="Goeker M."/>
            <person name="Salamov A.A."/>
            <person name="Wisecaver J.H."/>
            <person name="Long T.M."/>
            <person name="Calvey C.H."/>
            <person name="Aerts A.L."/>
            <person name="Barry K.W."/>
            <person name="Choi C."/>
            <person name="Clum A."/>
            <person name="Coughlan A.Y."/>
            <person name="Deshpande S."/>
            <person name="Douglass A.P."/>
            <person name="Hanson S.J."/>
            <person name="Klenk H.-P."/>
            <person name="LaButti K.M."/>
            <person name="Lapidus A."/>
            <person name="Lindquist E.A."/>
            <person name="Lipzen A.M."/>
            <person name="Meier-Kolthoff J.P."/>
            <person name="Ohm R.A."/>
            <person name="Otillar R.P."/>
            <person name="Pangilinan J.L."/>
            <person name="Peng Y."/>
            <person name="Rokas A."/>
            <person name="Rosa C.A."/>
            <person name="Scheuner C."/>
            <person name="Sibirny A.A."/>
            <person name="Slot J.C."/>
            <person name="Stielow J.B."/>
            <person name="Sun H."/>
            <person name="Kurtzman C.P."/>
            <person name="Blackwell M."/>
            <person name="Grigoriev I.V."/>
            <person name="Jeffries T.W."/>
        </authorList>
    </citation>
    <scope>NUCLEOTIDE SEQUENCE [LARGE SCALE GENOMIC DNA]</scope>
    <source>
        <strain evidence="5">ATCC 18201 / CBS 1600 / BCRC 20928 / JCM 3617 / NBRC 0987 / NRRL Y-1542</strain>
        <strain evidence="3">NRRL Y-1542</strain>
    </source>
</reference>
<evidence type="ECO:0000313" key="5">
    <source>
        <dbReference type="Proteomes" id="UP000094389"/>
    </source>
</evidence>
<accession>A0A1E4S6Y5</accession>
<feature type="compositionally biased region" description="Low complexity" evidence="1">
    <location>
        <begin position="213"/>
        <end position="234"/>
    </location>
</feature>
<dbReference type="RefSeq" id="XP_020072305.1">
    <property type="nucleotide sequence ID" value="XM_020217701.1"/>
</dbReference>
<dbReference type="GO" id="GO:0003677">
    <property type="term" value="F:DNA binding"/>
    <property type="evidence" value="ECO:0007669"/>
    <property type="project" value="TreeGrafter"/>
</dbReference>
<dbReference type="PANTHER" id="PTHR28027">
    <property type="entry name" value="TRANSCRIPTIONAL REGULATOR MIT1"/>
    <property type="match status" value="1"/>
</dbReference>
<reference evidence="2" key="1">
    <citation type="submission" date="2014-12" db="EMBL/GenBank/DDBJ databases">
        <authorList>
            <person name="Jaenicke S."/>
        </authorList>
    </citation>
    <scope>NUCLEOTIDE SEQUENCE [LARGE SCALE GENOMIC DNA]</scope>
    <source>
        <strain evidence="2">CBS1600</strain>
    </source>
</reference>
<evidence type="ECO:0000313" key="3">
    <source>
        <dbReference type="EMBL" id="ODV75266.1"/>
    </source>
</evidence>
<dbReference type="Proteomes" id="UP000094389">
    <property type="component" value="Unassembled WGS sequence"/>
</dbReference>
<gene>
    <name evidence="2" type="primary">pac2</name>
    <name evidence="2" type="ORF">BN1211_2781</name>
    <name evidence="3" type="ORF">CYBJADRAFT_43217</name>
</gene>
<feature type="region of interest" description="Disordered" evidence="1">
    <location>
        <begin position="182"/>
        <end position="241"/>
    </location>
</feature>
<dbReference type="EMBL" id="CDQK01000003">
    <property type="protein sequence ID" value="CEP22421.1"/>
    <property type="molecule type" value="Genomic_DNA"/>
</dbReference>
<dbReference type="Proteomes" id="UP000038830">
    <property type="component" value="Unassembled WGS sequence"/>
</dbReference>
<proteinExistence type="predicted"/>
<reference evidence="4" key="2">
    <citation type="journal article" date="2015" name="J. Biotechnol.">
        <title>The structure of the Cyberlindnera jadinii genome and its relation to Candida utilis analyzed by the occurrence of single nucleotide polymorphisms.</title>
        <authorList>
            <person name="Rupp O."/>
            <person name="Brinkrolf K."/>
            <person name="Buerth C."/>
            <person name="Kunigo M."/>
            <person name="Schneider J."/>
            <person name="Jaenicke S."/>
            <person name="Goesmann A."/>
            <person name="Puehler A."/>
            <person name="Jaeger K.-E."/>
            <person name="Ernst J.F."/>
        </authorList>
    </citation>
    <scope>NUCLEOTIDE SEQUENCE [LARGE SCALE GENOMIC DNA]</scope>
    <source>
        <strain evidence="4">ATCC 18201 / CBS 1600 / BCRC 20928 / JCM 3617 / NBRC 0987 / NRRL Y-1542</strain>
    </source>
</reference>
<dbReference type="GeneID" id="30992097"/>